<protein>
    <submittedName>
        <fullName evidence="1">Uncharacterized protein</fullName>
    </submittedName>
</protein>
<dbReference type="AlphaFoldDB" id="A0A0A9DE95"/>
<organism evidence="1">
    <name type="scientific">Arundo donax</name>
    <name type="common">Giant reed</name>
    <name type="synonym">Donax arundinaceus</name>
    <dbReference type="NCBI Taxonomy" id="35708"/>
    <lineage>
        <taxon>Eukaryota</taxon>
        <taxon>Viridiplantae</taxon>
        <taxon>Streptophyta</taxon>
        <taxon>Embryophyta</taxon>
        <taxon>Tracheophyta</taxon>
        <taxon>Spermatophyta</taxon>
        <taxon>Magnoliopsida</taxon>
        <taxon>Liliopsida</taxon>
        <taxon>Poales</taxon>
        <taxon>Poaceae</taxon>
        <taxon>PACMAD clade</taxon>
        <taxon>Arundinoideae</taxon>
        <taxon>Arundineae</taxon>
        <taxon>Arundo</taxon>
    </lineage>
</organism>
<proteinExistence type="predicted"/>
<name>A0A0A9DE95_ARUDO</name>
<reference evidence="1" key="1">
    <citation type="submission" date="2014-09" db="EMBL/GenBank/DDBJ databases">
        <authorList>
            <person name="Magalhaes I.L.F."/>
            <person name="Oliveira U."/>
            <person name="Santos F.R."/>
            <person name="Vidigal T.H.D.A."/>
            <person name="Brescovit A.D."/>
            <person name="Santos A.J."/>
        </authorList>
    </citation>
    <scope>NUCLEOTIDE SEQUENCE</scope>
    <source>
        <tissue evidence="1">Shoot tissue taken approximately 20 cm above the soil surface</tissue>
    </source>
</reference>
<evidence type="ECO:0000313" key="1">
    <source>
        <dbReference type="EMBL" id="JAD86101.1"/>
    </source>
</evidence>
<sequence length="69" mass="8168">MTSIQSIRNCSTDFHPAVECIKMSIVNHELLLRTRHQIYLVTNQSRGDNLYLLFGHAVLEQQYIQYWMV</sequence>
<dbReference type="EMBL" id="GBRH01211794">
    <property type="protein sequence ID" value="JAD86101.1"/>
    <property type="molecule type" value="Transcribed_RNA"/>
</dbReference>
<reference evidence="1" key="2">
    <citation type="journal article" date="2015" name="Data Brief">
        <title>Shoot transcriptome of the giant reed, Arundo donax.</title>
        <authorList>
            <person name="Barrero R.A."/>
            <person name="Guerrero F.D."/>
            <person name="Moolhuijzen P."/>
            <person name="Goolsby J.A."/>
            <person name="Tidwell J."/>
            <person name="Bellgard S.E."/>
            <person name="Bellgard M.I."/>
        </authorList>
    </citation>
    <scope>NUCLEOTIDE SEQUENCE</scope>
    <source>
        <tissue evidence="1">Shoot tissue taken approximately 20 cm above the soil surface</tissue>
    </source>
</reference>
<accession>A0A0A9DE95</accession>